<comment type="caution">
    <text evidence="2">The sequence shown here is derived from an EMBL/GenBank/DDBJ whole genome shotgun (WGS) entry which is preliminary data.</text>
</comment>
<dbReference type="InterPro" id="IPR012337">
    <property type="entry name" value="RNaseH-like_sf"/>
</dbReference>
<accession>A0A2W7G529</accession>
<dbReference type="Gene3D" id="3.30.420.10">
    <property type="entry name" value="Ribonuclease H-like superfamily/Ribonuclease H"/>
    <property type="match status" value="1"/>
</dbReference>
<evidence type="ECO:0000259" key="1">
    <source>
        <dbReference type="PROSITE" id="PS50994"/>
    </source>
</evidence>
<dbReference type="OrthoDB" id="397987at2"/>
<dbReference type="InterPro" id="IPR036397">
    <property type="entry name" value="RNaseH_sf"/>
</dbReference>
<dbReference type="PANTHER" id="PTHR46889">
    <property type="entry name" value="TRANSPOSASE INSF FOR INSERTION SEQUENCE IS3B-RELATED"/>
    <property type="match status" value="1"/>
</dbReference>
<protein>
    <submittedName>
        <fullName evidence="2">Putative transposase</fullName>
    </submittedName>
</protein>
<name>A0A2W7G529_9BACT</name>
<dbReference type="EMBL" id="QKUB01000006">
    <property type="protein sequence ID" value="PZV99872.1"/>
    <property type="molecule type" value="Genomic_DNA"/>
</dbReference>
<reference evidence="2 5" key="1">
    <citation type="submission" date="2018-06" db="EMBL/GenBank/DDBJ databases">
        <title>Genomic Encyclopedia of Archaeal and Bacterial Type Strains, Phase II (KMG-II): from individual species to whole genera.</title>
        <authorList>
            <person name="Goeker M."/>
        </authorList>
    </citation>
    <scope>NUCLEOTIDE SEQUENCE [LARGE SCALE GENOMIC DNA]</scope>
    <source>
        <strain evidence="2 5">ATCC 51348</strain>
    </source>
</reference>
<evidence type="ECO:0000313" key="4">
    <source>
        <dbReference type="EMBL" id="PZV99872.1"/>
    </source>
</evidence>
<dbReference type="PANTHER" id="PTHR46889:SF4">
    <property type="entry name" value="TRANSPOSASE INSO FOR INSERTION SEQUENCE ELEMENT IS911B-RELATED"/>
    <property type="match status" value="1"/>
</dbReference>
<dbReference type="RefSeq" id="WP_146236474.1">
    <property type="nucleotide sequence ID" value="NZ_QKUB01000006.1"/>
</dbReference>
<gene>
    <name evidence="4" type="ORF">BCF89_10632</name>
    <name evidence="3" type="ORF">BCF89_11313</name>
    <name evidence="2" type="ORF">BCF89_1145</name>
</gene>
<sequence>KVIPGETIIHTDQGLHYQHHSFSKVLENANVTQSMSRKGNCLDNASIENLIGIMKKEMFYNRKIESIEELTDKIDSYIAWYNAERISYKTAGLSPIKFRDNHSS</sequence>
<dbReference type="GO" id="GO:0003676">
    <property type="term" value="F:nucleic acid binding"/>
    <property type="evidence" value="ECO:0007669"/>
    <property type="project" value="InterPro"/>
</dbReference>
<organism evidence="2 5">
    <name type="scientific">Metamycoplasma auris</name>
    <dbReference type="NCBI Taxonomy" id="51363"/>
    <lineage>
        <taxon>Bacteria</taxon>
        <taxon>Bacillati</taxon>
        <taxon>Mycoplasmatota</taxon>
        <taxon>Mycoplasmoidales</taxon>
        <taxon>Metamycoplasmataceae</taxon>
        <taxon>Metamycoplasma</taxon>
    </lineage>
</organism>
<dbReference type="InterPro" id="IPR050900">
    <property type="entry name" value="Transposase_IS3/IS150/IS904"/>
</dbReference>
<dbReference type="Pfam" id="PF13333">
    <property type="entry name" value="rve_2"/>
    <property type="match status" value="1"/>
</dbReference>
<feature type="non-terminal residue" evidence="2">
    <location>
        <position position="1"/>
    </location>
</feature>
<feature type="domain" description="Integrase catalytic" evidence="1">
    <location>
        <begin position="1"/>
        <end position="103"/>
    </location>
</feature>
<evidence type="ECO:0000313" key="3">
    <source>
        <dbReference type="EMBL" id="PZV98720.1"/>
    </source>
</evidence>
<dbReference type="InterPro" id="IPR001584">
    <property type="entry name" value="Integrase_cat-core"/>
</dbReference>
<dbReference type="GO" id="GO:0015074">
    <property type="term" value="P:DNA integration"/>
    <property type="evidence" value="ECO:0007669"/>
    <property type="project" value="InterPro"/>
</dbReference>
<evidence type="ECO:0000313" key="5">
    <source>
        <dbReference type="Proteomes" id="UP000249646"/>
    </source>
</evidence>
<dbReference type="EMBL" id="QKUB01000014">
    <property type="protein sequence ID" value="PZV98707.1"/>
    <property type="molecule type" value="Genomic_DNA"/>
</dbReference>
<evidence type="ECO:0000313" key="2">
    <source>
        <dbReference type="EMBL" id="PZV98707.1"/>
    </source>
</evidence>
<dbReference type="Proteomes" id="UP000249646">
    <property type="component" value="Unassembled WGS sequence"/>
</dbReference>
<dbReference type="PROSITE" id="PS50994">
    <property type="entry name" value="INTEGRASE"/>
    <property type="match status" value="1"/>
</dbReference>
<dbReference type="EMBL" id="QKUB01000013">
    <property type="protein sequence ID" value="PZV98720.1"/>
    <property type="molecule type" value="Genomic_DNA"/>
</dbReference>
<keyword evidence="5" id="KW-1185">Reference proteome</keyword>
<proteinExistence type="predicted"/>
<dbReference type="SUPFAM" id="SSF53098">
    <property type="entry name" value="Ribonuclease H-like"/>
    <property type="match status" value="1"/>
</dbReference>
<dbReference type="AlphaFoldDB" id="A0A2W7G529"/>